<comment type="cofactor">
    <cofactor evidence="1">
        <name>Fe cation</name>
        <dbReference type="ChEBI" id="CHEBI:24875"/>
    </cofactor>
</comment>
<dbReference type="InterPro" id="IPR001663">
    <property type="entry name" value="Rng_hydr_dOase-A"/>
</dbReference>
<sequence length="191" mass="21175">MPNAHVFGHKRFEVDANWKLVIEPFLEGYHVQRLHASTIGSMFADVATIMSRIGPHIRQVSGKAQFEPAMLDLPGENIHKTVTHSYLVFPNTVIVTSPYYISVMIIGPRAANRSTVDYFMLTPGPADSDKALDLYTRSYDMVLNVFGNEDFRAASLSQKGLESGALAELVYGGLEASIPAFYETVEQFCNP</sequence>
<keyword evidence="4" id="KW-1185">Reference proteome</keyword>
<comment type="caution">
    <text evidence="3">The sequence shown here is derived from an EMBL/GenBank/DDBJ whole genome shotgun (WGS) entry which is preliminary data.</text>
</comment>
<dbReference type="Proteomes" id="UP000284006">
    <property type="component" value="Unassembled WGS sequence"/>
</dbReference>
<name>A0A418Y0Q5_9BURK</name>
<dbReference type="Gene3D" id="3.90.380.10">
    <property type="entry name" value="Naphthalene 1,2-dioxygenase Alpha Subunit, Chain A, domain 1"/>
    <property type="match status" value="2"/>
</dbReference>
<accession>A0A418Y0Q5</accession>
<organism evidence="3 4">
    <name type="scientific">Massilia cavernae</name>
    <dbReference type="NCBI Taxonomy" id="2320864"/>
    <lineage>
        <taxon>Bacteria</taxon>
        <taxon>Pseudomonadati</taxon>
        <taxon>Pseudomonadota</taxon>
        <taxon>Betaproteobacteria</taxon>
        <taxon>Burkholderiales</taxon>
        <taxon>Oxalobacteraceae</taxon>
        <taxon>Telluria group</taxon>
        <taxon>Massilia</taxon>
    </lineage>
</organism>
<evidence type="ECO:0000256" key="1">
    <source>
        <dbReference type="ARBA" id="ARBA00001962"/>
    </source>
</evidence>
<evidence type="ECO:0000313" key="3">
    <source>
        <dbReference type="EMBL" id="RJG18852.1"/>
    </source>
</evidence>
<dbReference type="Pfam" id="PF00848">
    <property type="entry name" value="Ring_hydroxyl_A"/>
    <property type="match status" value="1"/>
</dbReference>
<dbReference type="PANTHER" id="PTHR43756">
    <property type="entry name" value="CHOLINE MONOOXYGENASE, CHLOROPLASTIC"/>
    <property type="match status" value="1"/>
</dbReference>
<dbReference type="InterPro" id="IPR015879">
    <property type="entry name" value="Ring_hydroxy_dOase_asu_C_dom"/>
</dbReference>
<reference evidence="3 4" key="1">
    <citation type="submission" date="2018-09" db="EMBL/GenBank/DDBJ databases">
        <authorList>
            <person name="Zhu H."/>
        </authorList>
    </citation>
    <scope>NUCLEOTIDE SEQUENCE [LARGE SCALE GENOMIC DNA]</scope>
    <source>
        <strain evidence="3 4">K1S02-61</strain>
    </source>
</reference>
<evidence type="ECO:0000259" key="2">
    <source>
        <dbReference type="Pfam" id="PF00848"/>
    </source>
</evidence>
<protein>
    <recommendedName>
        <fullName evidence="2">Aromatic-ring-hydroxylating dioxygenase alpha subunit C-terminal domain-containing protein</fullName>
    </recommendedName>
</protein>
<dbReference type="SUPFAM" id="SSF55961">
    <property type="entry name" value="Bet v1-like"/>
    <property type="match status" value="1"/>
</dbReference>
<feature type="domain" description="Aromatic-ring-hydroxylating dioxygenase alpha subunit C-terminal" evidence="2">
    <location>
        <begin position="4"/>
        <end position="188"/>
    </location>
</feature>
<evidence type="ECO:0000313" key="4">
    <source>
        <dbReference type="Proteomes" id="UP000284006"/>
    </source>
</evidence>
<dbReference type="PANTHER" id="PTHR43756:SF5">
    <property type="entry name" value="CHOLINE MONOOXYGENASE, CHLOROPLASTIC"/>
    <property type="match status" value="1"/>
</dbReference>
<dbReference type="AlphaFoldDB" id="A0A418Y0Q5"/>
<proteinExistence type="predicted"/>
<dbReference type="GO" id="GO:0005506">
    <property type="term" value="F:iron ion binding"/>
    <property type="evidence" value="ECO:0007669"/>
    <property type="project" value="InterPro"/>
</dbReference>
<dbReference type="EMBL" id="QYUP01000092">
    <property type="protein sequence ID" value="RJG18852.1"/>
    <property type="molecule type" value="Genomic_DNA"/>
</dbReference>
<dbReference type="GO" id="GO:0051537">
    <property type="term" value="F:2 iron, 2 sulfur cluster binding"/>
    <property type="evidence" value="ECO:0007669"/>
    <property type="project" value="InterPro"/>
</dbReference>
<dbReference type="OrthoDB" id="9790995at2"/>
<gene>
    <name evidence="3" type="ORF">D3872_09705</name>
</gene>